<accession>A0ABX0S3E1</accession>
<protein>
    <submittedName>
        <fullName evidence="2">Not available</fullName>
    </submittedName>
</protein>
<feature type="compositionally biased region" description="Basic and acidic residues" evidence="1">
    <location>
        <begin position="49"/>
        <end position="61"/>
    </location>
</feature>
<feature type="region of interest" description="Disordered" evidence="1">
    <location>
        <begin position="24"/>
        <end position="235"/>
    </location>
</feature>
<feature type="compositionally biased region" description="Polar residues" evidence="1">
    <location>
        <begin position="29"/>
        <end position="47"/>
    </location>
</feature>
<organism evidence="2 3">
    <name type="scientific">Pontoporia blainvillei</name>
    <name type="common">Franciscana</name>
    <name type="synonym">Delphinus blainvillei</name>
    <dbReference type="NCBI Taxonomy" id="48723"/>
    <lineage>
        <taxon>Eukaryota</taxon>
        <taxon>Metazoa</taxon>
        <taxon>Chordata</taxon>
        <taxon>Craniata</taxon>
        <taxon>Vertebrata</taxon>
        <taxon>Euteleostomi</taxon>
        <taxon>Mammalia</taxon>
        <taxon>Eutheria</taxon>
        <taxon>Laurasiatheria</taxon>
        <taxon>Artiodactyla</taxon>
        <taxon>Whippomorpha</taxon>
        <taxon>Cetacea</taxon>
        <taxon>Odontoceti</taxon>
        <taxon>Pontoporiidae</taxon>
        <taxon>Pontoporia</taxon>
    </lineage>
</organism>
<gene>
    <name evidence="2" type="ORF">BU61_6452</name>
</gene>
<dbReference type="EMBL" id="PGGH01086326">
    <property type="protein sequence ID" value="NIG59174.1"/>
    <property type="molecule type" value="Genomic_DNA"/>
</dbReference>
<sequence>MKRGRGNESQEELLKNKNAHLFSALNIPTDRSSPEGLSNSRSPQVSAESVHRDWLNCDFKKNPSAPRSSGQKKPNYKAEGTPASRRLSSPALWEPLRRRAPLPEPGRAQLAPCPRVGGNRSHKAPPAREPRGTFRRTPRGSHAFSAAAPKLHRARGKETAATSREREELGGAGAASVSPTANCRQRKRRYLRYAPCKHRDPEVGERSGGNAFPGTLPGPAPPPSPIGPSSTNRYL</sequence>
<dbReference type="Proteomes" id="UP001165941">
    <property type="component" value="Unassembled WGS sequence"/>
</dbReference>
<evidence type="ECO:0000313" key="3">
    <source>
        <dbReference type="Proteomes" id="UP001165941"/>
    </source>
</evidence>
<feature type="compositionally biased region" description="Pro residues" evidence="1">
    <location>
        <begin position="216"/>
        <end position="226"/>
    </location>
</feature>
<reference evidence="2" key="1">
    <citation type="submission" date="2018-05" db="EMBL/GenBank/DDBJ databases">
        <authorList>
            <person name="Pedro S.L.S."/>
            <person name="Freitas R.C."/>
            <person name="Barreto A.S."/>
            <person name="Lima A.O.S."/>
        </authorList>
    </citation>
    <scope>NUCLEOTIDE SEQUENCE</scope>
    <source>
        <strain evidence="2">BP203</strain>
        <tissue evidence="2">Muscle</tissue>
    </source>
</reference>
<name>A0ABX0S3E1_PONBL</name>
<evidence type="ECO:0000313" key="2">
    <source>
        <dbReference type="EMBL" id="NIG59174.1"/>
    </source>
</evidence>
<keyword evidence="3" id="KW-1185">Reference proteome</keyword>
<proteinExistence type="predicted"/>
<comment type="caution">
    <text evidence="2">The sequence shown here is derived from an EMBL/GenBank/DDBJ whole genome shotgun (WGS) entry which is preliminary data.</text>
</comment>
<evidence type="ECO:0000256" key="1">
    <source>
        <dbReference type="SAM" id="MobiDB-lite"/>
    </source>
</evidence>